<dbReference type="Proteomes" id="UP001054252">
    <property type="component" value="Unassembled WGS sequence"/>
</dbReference>
<evidence type="ECO:0000313" key="1">
    <source>
        <dbReference type="EMBL" id="GKV51979.1"/>
    </source>
</evidence>
<comment type="caution">
    <text evidence="2">The sequence shown here is derived from an EMBL/GenBank/DDBJ whole genome shotgun (WGS) entry which is preliminary data.</text>
</comment>
<evidence type="ECO:0000313" key="3">
    <source>
        <dbReference type="Proteomes" id="UP001054252"/>
    </source>
</evidence>
<accession>A0AAV5MTE5</accession>
<evidence type="ECO:0000313" key="2">
    <source>
        <dbReference type="EMBL" id="GKV52254.1"/>
    </source>
</evidence>
<proteinExistence type="predicted"/>
<keyword evidence="3" id="KW-1185">Reference proteome</keyword>
<name>A0AAV5MTE5_9ROSI</name>
<dbReference type="EMBL" id="BPVZ01000642">
    <property type="protein sequence ID" value="GKV52254.1"/>
    <property type="molecule type" value="Genomic_DNA"/>
</dbReference>
<dbReference type="AlphaFoldDB" id="A0AAV5MTE5"/>
<gene>
    <name evidence="1" type="ORF">SLEP1_g58590</name>
    <name evidence="2" type="ORF">SLEP1_g58843</name>
</gene>
<reference evidence="2 3" key="1">
    <citation type="journal article" date="2021" name="Commun. Biol.">
        <title>The genome of Shorea leprosula (Dipterocarpaceae) highlights the ecological relevance of drought in aseasonal tropical rainforests.</title>
        <authorList>
            <person name="Ng K.K.S."/>
            <person name="Kobayashi M.J."/>
            <person name="Fawcett J.A."/>
            <person name="Hatakeyama M."/>
            <person name="Paape T."/>
            <person name="Ng C.H."/>
            <person name="Ang C.C."/>
            <person name="Tnah L.H."/>
            <person name="Lee C.T."/>
            <person name="Nishiyama T."/>
            <person name="Sese J."/>
            <person name="O'Brien M.J."/>
            <person name="Copetti D."/>
            <person name="Mohd Noor M.I."/>
            <person name="Ong R.C."/>
            <person name="Putra M."/>
            <person name="Sireger I.Z."/>
            <person name="Indrioko S."/>
            <person name="Kosugi Y."/>
            <person name="Izuno A."/>
            <person name="Isagi Y."/>
            <person name="Lee S.L."/>
            <person name="Shimizu K.K."/>
        </authorList>
    </citation>
    <scope>NUCLEOTIDE SEQUENCE [LARGE SCALE GENOMIC DNA]</scope>
    <source>
        <strain evidence="2">214</strain>
    </source>
</reference>
<protein>
    <submittedName>
        <fullName evidence="2">Uncharacterized protein</fullName>
    </submittedName>
</protein>
<dbReference type="EMBL" id="BPVZ01000580">
    <property type="protein sequence ID" value="GKV51979.1"/>
    <property type="molecule type" value="Genomic_DNA"/>
</dbReference>
<sequence>MIELTFASKGGHEIPTQKRVGKITFIRGFLLKNLNLNLPSPAWYRSKRKGYLTERWRSLGYVKSKVPSNGWLYGQPSRRVFMGITEK</sequence>
<organism evidence="2 3">
    <name type="scientific">Rubroshorea leprosula</name>
    <dbReference type="NCBI Taxonomy" id="152421"/>
    <lineage>
        <taxon>Eukaryota</taxon>
        <taxon>Viridiplantae</taxon>
        <taxon>Streptophyta</taxon>
        <taxon>Embryophyta</taxon>
        <taxon>Tracheophyta</taxon>
        <taxon>Spermatophyta</taxon>
        <taxon>Magnoliopsida</taxon>
        <taxon>eudicotyledons</taxon>
        <taxon>Gunneridae</taxon>
        <taxon>Pentapetalae</taxon>
        <taxon>rosids</taxon>
        <taxon>malvids</taxon>
        <taxon>Malvales</taxon>
        <taxon>Dipterocarpaceae</taxon>
        <taxon>Rubroshorea</taxon>
    </lineage>
</organism>